<dbReference type="GO" id="GO:0005634">
    <property type="term" value="C:nucleus"/>
    <property type="evidence" value="ECO:0007669"/>
    <property type="project" value="TreeGrafter"/>
</dbReference>
<dbReference type="PROSITE" id="PS50235">
    <property type="entry name" value="USP_3"/>
    <property type="match status" value="1"/>
</dbReference>
<dbReference type="GeneID" id="77728784"/>
<sequence>MASRIDTSLCEHLGSLLAPASSGRSAAEQRYSQVILSSAKRRKISPPECSSCKTVSQRTWACLTCPFHGCHLTKDCMRAHWNESGCKFAVEPLSGGVFCSQCDDMVYSDRMEQAARSIRLKVEEEADTSQDQTSAGIKRRAPYSAWSGSNTITAPSAPCRGLRPLLNLSQTCFLSAILQAFIHNPLLKSYFLSEKHNRHICASSRGLLVGKPSGGEERDKGCMCCEMDRAFEEFHREDASPFGPITMLYAMWHASGELEGHGQQDAHSFFLAALDQIHAHAKGQLSSCNCIAHQTFSGALLSSVTCSSCRKKSSTVDPILDIQLDFPSHATETISLASLLRRFCAEESLGEGKGYDCSDCGAGQSATRRLVLKKLPPVLSFQLKRFAHNATSTKIETPVRFPSHLDMRPFVDPAPDLPDELYQYHLFAVVTHEGKLDNGHYWADVLSEGEWWHCDDDKVTPTTLKDVLGQKAYMLFYVKRTLAYASVARVAVPVNSAVGGKGVAQKGLQAEKMGGKGGHPIKGMAV</sequence>
<name>A0AA38HCL6_9TREE</name>
<gene>
    <name evidence="7" type="ORF">MKK02DRAFT_37170</name>
</gene>
<dbReference type="InterPro" id="IPR013083">
    <property type="entry name" value="Znf_RING/FYVE/PHD"/>
</dbReference>
<dbReference type="GO" id="GO:0005829">
    <property type="term" value="C:cytosol"/>
    <property type="evidence" value="ECO:0007669"/>
    <property type="project" value="TreeGrafter"/>
</dbReference>
<keyword evidence="3" id="KW-0862">Zinc</keyword>
<dbReference type="Gene3D" id="3.90.70.10">
    <property type="entry name" value="Cysteine proteinases"/>
    <property type="match status" value="1"/>
</dbReference>
<keyword evidence="2 4" id="KW-0863">Zinc-finger</keyword>
<dbReference type="InterPro" id="IPR001607">
    <property type="entry name" value="Znf_UBP"/>
</dbReference>
<dbReference type="AlphaFoldDB" id="A0AA38HCL6"/>
<dbReference type="PANTHER" id="PTHR24006:SF937">
    <property type="entry name" value="UBIQUITIN CARBOXYL-TERMINAL HYDROLASE"/>
    <property type="match status" value="1"/>
</dbReference>
<accession>A0AA38HCL6</accession>
<feature type="domain" description="UBP-type" evidence="6">
    <location>
        <begin position="27"/>
        <end position="125"/>
    </location>
</feature>
<proteinExistence type="predicted"/>
<evidence type="ECO:0000256" key="2">
    <source>
        <dbReference type="ARBA" id="ARBA00022771"/>
    </source>
</evidence>
<feature type="domain" description="USP" evidence="5">
    <location>
        <begin position="160"/>
        <end position="480"/>
    </location>
</feature>
<dbReference type="Pfam" id="PF02148">
    <property type="entry name" value="zf-UBP"/>
    <property type="match status" value="1"/>
</dbReference>
<dbReference type="GO" id="GO:0016579">
    <property type="term" value="P:protein deubiquitination"/>
    <property type="evidence" value="ECO:0007669"/>
    <property type="project" value="InterPro"/>
</dbReference>
<evidence type="ECO:0000313" key="8">
    <source>
        <dbReference type="Proteomes" id="UP001164286"/>
    </source>
</evidence>
<dbReference type="RefSeq" id="XP_052946268.1">
    <property type="nucleotide sequence ID" value="XM_053089579.1"/>
</dbReference>
<dbReference type="InterPro" id="IPR001394">
    <property type="entry name" value="Peptidase_C19_UCH"/>
</dbReference>
<dbReference type="SUPFAM" id="SSF54001">
    <property type="entry name" value="Cysteine proteinases"/>
    <property type="match status" value="1"/>
</dbReference>
<evidence type="ECO:0000256" key="3">
    <source>
        <dbReference type="ARBA" id="ARBA00022833"/>
    </source>
</evidence>
<dbReference type="InterPro" id="IPR028889">
    <property type="entry name" value="USP"/>
</dbReference>
<dbReference type="Gene3D" id="3.30.40.10">
    <property type="entry name" value="Zinc/RING finger domain, C3HC4 (zinc finger)"/>
    <property type="match status" value="1"/>
</dbReference>
<dbReference type="PROSITE" id="PS00973">
    <property type="entry name" value="USP_2"/>
    <property type="match status" value="1"/>
</dbReference>
<dbReference type="Proteomes" id="UP001164286">
    <property type="component" value="Unassembled WGS sequence"/>
</dbReference>
<evidence type="ECO:0008006" key="9">
    <source>
        <dbReference type="Google" id="ProtNLM"/>
    </source>
</evidence>
<reference evidence="7" key="1">
    <citation type="journal article" date="2022" name="G3 (Bethesda)">
        <title>High quality genome of the basidiomycete yeast Dioszegia hungarica PDD-24b-2 isolated from cloud water.</title>
        <authorList>
            <person name="Jarrige D."/>
            <person name="Haridas S."/>
            <person name="Bleykasten-Grosshans C."/>
            <person name="Joly M."/>
            <person name="Nadalig T."/>
            <person name="Sancelme M."/>
            <person name="Vuilleumier S."/>
            <person name="Grigoriev I.V."/>
            <person name="Amato P."/>
            <person name="Bringel F."/>
        </authorList>
    </citation>
    <scope>NUCLEOTIDE SEQUENCE</scope>
    <source>
        <strain evidence="7">PDD-24b-2</strain>
    </source>
</reference>
<evidence type="ECO:0000256" key="4">
    <source>
        <dbReference type="PROSITE-ProRule" id="PRU00502"/>
    </source>
</evidence>
<dbReference type="PROSITE" id="PS50271">
    <property type="entry name" value="ZF_UBP"/>
    <property type="match status" value="1"/>
</dbReference>
<dbReference type="SUPFAM" id="SSF57850">
    <property type="entry name" value="RING/U-box"/>
    <property type="match status" value="1"/>
</dbReference>
<keyword evidence="1" id="KW-0479">Metal-binding</keyword>
<dbReference type="PANTHER" id="PTHR24006">
    <property type="entry name" value="UBIQUITIN CARBOXYL-TERMINAL HYDROLASE"/>
    <property type="match status" value="1"/>
</dbReference>
<dbReference type="InterPro" id="IPR050164">
    <property type="entry name" value="Peptidase_C19"/>
</dbReference>
<evidence type="ECO:0000256" key="1">
    <source>
        <dbReference type="ARBA" id="ARBA00022723"/>
    </source>
</evidence>
<organism evidence="7 8">
    <name type="scientific">Dioszegia hungarica</name>
    <dbReference type="NCBI Taxonomy" id="4972"/>
    <lineage>
        <taxon>Eukaryota</taxon>
        <taxon>Fungi</taxon>
        <taxon>Dikarya</taxon>
        <taxon>Basidiomycota</taxon>
        <taxon>Agaricomycotina</taxon>
        <taxon>Tremellomycetes</taxon>
        <taxon>Tremellales</taxon>
        <taxon>Bulleribasidiaceae</taxon>
        <taxon>Dioszegia</taxon>
    </lineage>
</organism>
<keyword evidence="8" id="KW-1185">Reference proteome</keyword>
<dbReference type="InterPro" id="IPR018200">
    <property type="entry name" value="USP_CS"/>
</dbReference>
<dbReference type="GO" id="GO:0008270">
    <property type="term" value="F:zinc ion binding"/>
    <property type="evidence" value="ECO:0007669"/>
    <property type="project" value="UniProtKB-KW"/>
</dbReference>
<dbReference type="Pfam" id="PF00443">
    <property type="entry name" value="UCH"/>
    <property type="match status" value="1"/>
</dbReference>
<comment type="caution">
    <text evidence="7">The sequence shown here is derived from an EMBL/GenBank/DDBJ whole genome shotgun (WGS) entry which is preliminary data.</text>
</comment>
<evidence type="ECO:0000313" key="7">
    <source>
        <dbReference type="EMBL" id="KAI9636491.1"/>
    </source>
</evidence>
<dbReference type="InterPro" id="IPR038765">
    <property type="entry name" value="Papain-like_cys_pep_sf"/>
</dbReference>
<dbReference type="EMBL" id="JAKWFO010000005">
    <property type="protein sequence ID" value="KAI9636491.1"/>
    <property type="molecule type" value="Genomic_DNA"/>
</dbReference>
<evidence type="ECO:0000259" key="6">
    <source>
        <dbReference type="PROSITE" id="PS50271"/>
    </source>
</evidence>
<evidence type="ECO:0000259" key="5">
    <source>
        <dbReference type="PROSITE" id="PS50235"/>
    </source>
</evidence>
<protein>
    <recommendedName>
        <fullName evidence="9">Ubiquitinyl hydrolase 1</fullName>
    </recommendedName>
</protein>
<dbReference type="GO" id="GO:0004843">
    <property type="term" value="F:cysteine-type deubiquitinase activity"/>
    <property type="evidence" value="ECO:0007669"/>
    <property type="project" value="InterPro"/>
</dbReference>